<sequence>MSDAYSATARSAFVRSETEIDISVGVKDATCEAANVTGIMRVPLQGSGSGCLLGGRSRSLLCLVADQAFRALRTERINEVHIPKVP</sequence>
<protein>
    <submittedName>
        <fullName evidence="1">Uncharacterized protein</fullName>
    </submittedName>
</protein>
<comment type="caution">
    <text evidence="1">The sequence shown here is derived from an EMBL/GenBank/DDBJ whole genome shotgun (WGS) entry which is preliminary data.</text>
</comment>
<organism evidence="1 2">
    <name type="scientific">Streptomyces daqingensis</name>
    <dbReference type="NCBI Taxonomy" id="1472640"/>
    <lineage>
        <taxon>Bacteria</taxon>
        <taxon>Bacillati</taxon>
        <taxon>Actinomycetota</taxon>
        <taxon>Actinomycetes</taxon>
        <taxon>Kitasatosporales</taxon>
        <taxon>Streptomycetaceae</taxon>
        <taxon>Streptomyces</taxon>
    </lineage>
</organism>
<evidence type="ECO:0000313" key="1">
    <source>
        <dbReference type="EMBL" id="GGO55498.1"/>
    </source>
</evidence>
<proteinExistence type="predicted"/>
<dbReference type="Proteomes" id="UP000631535">
    <property type="component" value="Unassembled WGS sequence"/>
</dbReference>
<accession>A0ABQ2MSM4</accession>
<keyword evidence="2" id="KW-1185">Reference proteome</keyword>
<name>A0ABQ2MSM4_9ACTN</name>
<reference evidence="2" key="1">
    <citation type="journal article" date="2019" name="Int. J. Syst. Evol. Microbiol.">
        <title>The Global Catalogue of Microorganisms (GCM) 10K type strain sequencing project: providing services to taxonomists for standard genome sequencing and annotation.</title>
        <authorList>
            <consortium name="The Broad Institute Genomics Platform"/>
            <consortium name="The Broad Institute Genome Sequencing Center for Infectious Disease"/>
            <person name="Wu L."/>
            <person name="Ma J."/>
        </authorList>
    </citation>
    <scope>NUCLEOTIDE SEQUENCE [LARGE SCALE GENOMIC DNA]</scope>
    <source>
        <strain evidence="2">CGMCC 4.7178</strain>
    </source>
</reference>
<evidence type="ECO:0000313" key="2">
    <source>
        <dbReference type="Proteomes" id="UP000631535"/>
    </source>
</evidence>
<gene>
    <name evidence="1" type="ORF">GCM10012287_46910</name>
</gene>
<dbReference type="EMBL" id="BMMP01000017">
    <property type="protein sequence ID" value="GGO55498.1"/>
    <property type="molecule type" value="Genomic_DNA"/>
</dbReference>